<gene>
    <name evidence="1" type="ORF">P0Y56_15545</name>
</gene>
<evidence type="ECO:0008006" key="3">
    <source>
        <dbReference type="Google" id="ProtNLM"/>
    </source>
</evidence>
<dbReference type="KEGG" id="acob:P0Y56_15545"/>
<evidence type="ECO:0000313" key="2">
    <source>
        <dbReference type="Proteomes" id="UP001218362"/>
    </source>
</evidence>
<accession>A0AAJ6BPB1</accession>
<dbReference type="Proteomes" id="UP001218362">
    <property type="component" value="Chromosome"/>
</dbReference>
<proteinExistence type="predicted"/>
<protein>
    <recommendedName>
        <fullName evidence="3">Serine protease</fullName>
    </recommendedName>
</protein>
<reference evidence="1" key="1">
    <citation type="submission" date="2023-03" db="EMBL/GenBank/DDBJ databases">
        <title>Andean soil-derived lignocellulolytic bacterial consortium as a source of novel taxa and putative plastic-active enzymes.</title>
        <authorList>
            <person name="Diaz-Garcia L."/>
            <person name="Chuvochina M."/>
            <person name="Feuerriegel G."/>
            <person name="Bunk B."/>
            <person name="Sproer C."/>
            <person name="Streit W.R."/>
            <person name="Rodriguez L.M."/>
            <person name="Overmann J."/>
            <person name="Jimenez D.J."/>
        </authorList>
    </citation>
    <scope>NUCLEOTIDE SEQUENCE</scope>
    <source>
        <strain evidence="1">MAG 26</strain>
    </source>
</reference>
<organism evidence="1 2">
    <name type="scientific">Candidatus Andeanibacterium colombiense</name>
    <dbReference type="NCBI Taxonomy" id="3121345"/>
    <lineage>
        <taxon>Bacteria</taxon>
        <taxon>Pseudomonadati</taxon>
        <taxon>Pseudomonadota</taxon>
        <taxon>Alphaproteobacteria</taxon>
        <taxon>Sphingomonadales</taxon>
        <taxon>Sphingomonadaceae</taxon>
        <taxon>Candidatus Andeanibacterium</taxon>
    </lineage>
</organism>
<name>A0AAJ6BPB1_9SPHN</name>
<sequence length="313" mass="32915">MQTVALIAGRAPALGAPAQAGLFERIRGVVEDPNIVGFAIAEKMINGRSSGELGVCFHVRRKHPIRETETRQLIPEVIPDPQGRAVFTDVVEVGEPRAYGNVAQNPIRGGFSISHANGPAGTLSAIVRKGGKLHLLSAQHVFANMDTGRAGDSIVYPARSDGAGSPIGRLVAYNLLDTGKDFPNSVDAALAELTVDPGRLNTSLLDAARPLVIGDAADQMCVALIGRTSDREVRAVVTGRSAHAKLYYEGLGFIRFREQVACTPFGDEGDSGALVIDAATKKVVGLHIGGADGVSWFTPIRSVLTFLGASFAP</sequence>
<dbReference type="InterPro" id="IPR009003">
    <property type="entry name" value="Peptidase_S1_PA"/>
</dbReference>
<dbReference type="SUPFAM" id="SSF50494">
    <property type="entry name" value="Trypsin-like serine proteases"/>
    <property type="match status" value="1"/>
</dbReference>
<evidence type="ECO:0000313" key="1">
    <source>
        <dbReference type="EMBL" id="WEK46403.1"/>
    </source>
</evidence>
<dbReference type="EMBL" id="CP119316">
    <property type="protein sequence ID" value="WEK46403.1"/>
    <property type="molecule type" value="Genomic_DNA"/>
</dbReference>
<dbReference type="AlphaFoldDB" id="A0AAJ6BPB1"/>